<comment type="subcellular location">
    <subcellularLocation>
        <location evidence="1">Membrane</location>
        <topology evidence="1">Single-pass membrane protein</topology>
    </subcellularLocation>
</comment>
<dbReference type="InterPro" id="IPR036055">
    <property type="entry name" value="LDL_receptor-like_sf"/>
</dbReference>
<sequence>LGELRGSDVRLLNTIPSTALFPPNVSLCDGFGFACTILLVISTALRCDGKSDCPDGSDELNCKECQTAFSCTISNKTNVKVCLLSEQLCDGIHHCPDGYDEKKHCSKFYFTSYKCPATSLCLPSNSICDGVVDCDTEDDESNCTSCTRGALFCESTKRCIPASQLCDGFPQCPDRLDEKNCDCRGCSGSEKALCSNGQCMERSRICDGIADCSDGIDEVDCPGSCLLDESEKIPYVTCADGRRYPEAEACSGVIEQCAYNCTKCDDLLAFTCNDHKCVPQMLVCDGIDDCSDGEDERNCKCGGSDQFECRSVKCISKAKVCDSVWDCMDGEDEIGCNRCPDNSIRCHHESKCIPKAARCNGIADCLDGSDESNCTCNECIGHHWNTYMCGETSHCFRRDEICGPYTVCPNATWADKVYCAGRALKGMELFL</sequence>
<feature type="disulfide bond" evidence="7">
    <location>
        <begin position="206"/>
        <end position="221"/>
    </location>
</feature>
<feature type="disulfide bond" evidence="7">
    <location>
        <begin position="166"/>
        <end position="181"/>
    </location>
</feature>
<evidence type="ECO:0000256" key="6">
    <source>
        <dbReference type="ARBA" id="ARBA00023157"/>
    </source>
</evidence>
<feature type="disulfide bond" evidence="7">
    <location>
        <begin position="194"/>
        <end position="212"/>
    </location>
</feature>
<keyword evidence="3" id="KW-0677">Repeat</keyword>
<feature type="disulfide bond" evidence="7">
    <location>
        <begin position="128"/>
        <end position="143"/>
    </location>
</feature>
<accession>A0A0K0DNS6</accession>
<evidence type="ECO:0000313" key="9">
    <source>
        <dbReference type="WBParaSite" id="ACAC_0001341501-mRNA-1"/>
    </source>
</evidence>
<dbReference type="GO" id="GO:0016192">
    <property type="term" value="P:vesicle-mediated transport"/>
    <property type="evidence" value="ECO:0007669"/>
    <property type="project" value="UniProtKB-ARBA"/>
</dbReference>
<keyword evidence="8" id="KW-1185">Reference proteome</keyword>
<evidence type="ECO:0000256" key="3">
    <source>
        <dbReference type="ARBA" id="ARBA00022737"/>
    </source>
</evidence>
<feature type="disulfide bond" evidence="7">
    <location>
        <begin position="284"/>
        <end position="299"/>
    </location>
</feature>
<evidence type="ECO:0000256" key="1">
    <source>
        <dbReference type="ARBA" id="ARBA00004167"/>
    </source>
</evidence>
<dbReference type="PANTHER" id="PTHR24270">
    <property type="entry name" value="LOW-DENSITY LIPOPROTEIN RECEPTOR-RELATED"/>
    <property type="match status" value="1"/>
</dbReference>
<evidence type="ECO:0000256" key="4">
    <source>
        <dbReference type="ARBA" id="ARBA00022989"/>
    </source>
</evidence>
<evidence type="ECO:0000256" key="7">
    <source>
        <dbReference type="PROSITE-ProRule" id="PRU00124"/>
    </source>
</evidence>
<keyword evidence="2" id="KW-0812">Transmembrane</keyword>
<keyword evidence="4" id="KW-1133">Transmembrane helix</keyword>
<dbReference type="AlphaFoldDB" id="A0A0K0DNS6"/>
<feature type="disulfide bond" evidence="7">
    <location>
        <begin position="359"/>
        <end position="374"/>
    </location>
</feature>
<dbReference type="WBParaSite" id="ACAC_0001341501-mRNA-1">
    <property type="protein sequence ID" value="ACAC_0001341501-mRNA-1"/>
    <property type="gene ID" value="ACAC_0001341501"/>
</dbReference>
<evidence type="ECO:0000256" key="2">
    <source>
        <dbReference type="ARBA" id="ARBA00022692"/>
    </source>
</evidence>
<dbReference type="Gene3D" id="4.10.400.10">
    <property type="entry name" value="Low-density Lipoprotein Receptor"/>
    <property type="match status" value="8"/>
</dbReference>
<dbReference type="PROSITE" id="PS50068">
    <property type="entry name" value="LDLRA_2"/>
    <property type="match status" value="8"/>
</dbReference>
<dbReference type="Proteomes" id="UP000035642">
    <property type="component" value="Unassembled WGS sequence"/>
</dbReference>
<keyword evidence="6 7" id="KW-1015">Disulfide bond</keyword>
<dbReference type="CDD" id="cd00112">
    <property type="entry name" value="LDLa"/>
    <property type="match status" value="6"/>
</dbReference>
<dbReference type="InterPro" id="IPR050685">
    <property type="entry name" value="LDLR"/>
</dbReference>
<feature type="disulfide bond" evidence="7">
    <location>
        <begin position="35"/>
        <end position="53"/>
    </location>
</feature>
<dbReference type="Pfam" id="PF00057">
    <property type="entry name" value="Ldl_recept_a"/>
    <property type="match status" value="6"/>
</dbReference>
<dbReference type="GO" id="GO:0005886">
    <property type="term" value="C:plasma membrane"/>
    <property type="evidence" value="ECO:0007669"/>
    <property type="project" value="TreeGrafter"/>
</dbReference>
<evidence type="ECO:0000313" key="8">
    <source>
        <dbReference type="Proteomes" id="UP000035642"/>
    </source>
</evidence>
<feature type="disulfide bond" evidence="7">
    <location>
        <begin position="309"/>
        <end position="327"/>
    </location>
</feature>
<protein>
    <submittedName>
        <fullName evidence="9">Low-density lipoprotein receptor domain class A</fullName>
    </submittedName>
</protein>
<dbReference type="STRING" id="6313.A0A0K0DNS6"/>
<evidence type="ECO:0000256" key="5">
    <source>
        <dbReference type="ARBA" id="ARBA00023136"/>
    </source>
</evidence>
<dbReference type="InterPro" id="IPR002172">
    <property type="entry name" value="LDrepeatLR_classA_rpt"/>
</dbReference>
<reference evidence="9" key="2">
    <citation type="submission" date="2017-02" db="UniProtKB">
        <authorList>
            <consortium name="WormBaseParasite"/>
        </authorList>
    </citation>
    <scope>IDENTIFICATION</scope>
</reference>
<feature type="disulfide bond" evidence="7">
    <location>
        <begin position="272"/>
        <end position="290"/>
    </location>
</feature>
<dbReference type="SUPFAM" id="SSF57424">
    <property type="entry name" value="LDL receptor-like module"/>
    <property type="match status" value="7"/>
</dbReference>
<dbReference type="SMART" id="SM00192">
    <property type="entry name" value="LDLa"/>
    <property type="match status" value="8"/>
</dbReference>
<feature type="disulfide bond" evidence="7">
    <location>
        <begin position="47"/>
        <end position="62"/>
    </location>
</feature>
<reference evidence="8" key="1">
    <citation type="submission" date="2012-09" db="EMBL/GenBank/DDBJ databases">
        <authorList>
            <person name="Martin A.A."/>
        </authorList>
    </citation>
    <scope>NUCLEOTIDE SEQUENCE</scope>
</reference>
<keyword evidence="5" id="KW-0472">Membrane</keyword>
<name>A0A0K0DNS6_ANGCA</name>
<feature type="disulfide bond" evidence="7">
    <location>
        <begin position="321"/>
        <end position="336"/>
    </location>
</feature>
<comment type="caution">
    <text evidence="7">Lacks conserved residue(s) required for the propagation of feature annotation.</text>
</comment>
<proteinExistence type="predicted"/>
<organism evidence="8 9">
    <name type="scientific">Angiostrongylus cantonensis</name>
    <name type="common">Rat lungworm</name>
    <dbReference type="NCBI Taxonomy" id="6313"/>
    <lineage>
        <taxon>Eukaryota</taxon>
        <taxon>Metazoa</taxon>
        <taxon>Ecdysozoa</taxon>
        <taxon>Nematoda</taxon>
        <taxon>Chromadorea</taxon>
        <taxon>Rhabditida</taxon>
        <taxon>Rhabditina</taxon>
        <taxon>Rhabditomorpha</taxon>
        <taxon>Strongyloidea</taxon>
        <taxon>Metastrongylidae</taxon>
        <taxon>Angiostrongylus</taxon>
    </lineage>
</organism>
<dbReference type="PRINTS" id="PR00261">
    <property type="entry name" value="LDLRECEPTOR"/>
</dbReference>
<dbReference type="PANTHER" id="PTHR24270:SF62">
    <property type="entry name" value="LOW-DENSITY LIPOPROTEIN RECEPTOR-RELATED PROTEIN 2"/>
    <property type="match status" value="1"/>
</dbReference>